<dbReference type="Proteomes" id="UP001556617">
    <property type="component" value="Unassembled WGS sequence"/>
</dbReference>
<proteinExistence type="predicted"/>
<dbReference type="RefSeq" id="WP_367974101.1">
    <property type="nucleotide sequence ID" value="NZ_JBFPEQ010000001.1"/>
</dbReference>
<organism evidence="1 2">
    <name type="scientific">Leuconostoc aquikimchii</name>
    <dbReference type="NCBI Taxonomy" id="3236804"/>
    <lineage>
        <taxon>Bacteria</taxon>
        <taxon>Bacillati</taxon>
        <taxon>Bacillota</taxon>
        <taxon>Bacilli</taxon>
        <taxon>Lactobacillales</taxon>
        <taxon>Lactobacillaceae</taxon>
        <taxon>Leuconostoc</taxon>
    </lineage>
</organism>
<reference evidence="1 2" key="1">
    <citation type="submission" date="2024-07" db="EMBL/GenBank/DDBJ databases">
        <authorList>
            <person name="Yun M."/>
        </authorList>
    </citation>
    <scope>NUCLEOTIDE SEQUENCE [LARGE SCALE GENOMIC DNA]</scope>
    <source>
        <strain evidence="1 2">MS01</strain>
    </source>
</reference>
<comment type="caution">
    <text evidence="1">The sequence shown here is derived from an EMBL/GenBank/DDBJ whole genome shotgun (WGS) entry which is preliminary data.</text>
</comment>
<name>A0ABV3S2P8_9LACO</name>
<evidence type="ECO:0000313" key="1">
    <source>
        <dbReference type="EMBL" id="MEX0380708.1"/>
    </source>
</evidence>
<protein>
    <recommendedName>
        <fullName evidence="3">XRE family transcriptional regulator</fullName>
    </recommendedName>
</protein>
<accession>A0ABV3S2P8</accession>
<evidence type="ECO:0008006" key="3">
    <source>
        <dbReference type="Google" id="ProtNLM"/>
    </source>
</evidence>
<gene>
    <name evidence="1" type="ORF">AB3K24_05015</name>
</gene>
<sequence>MSVSNQYNMYKSIRNLLNSSISTKEISRTTSISPTTVNELRNESRDIDKTSFQNAFSLYNMSIKHKLNEEYLSKERNKGYTPSVPLQMALKKVVVSFEPLDLFAYGILKTASSQSVFSNQDNVLQNVPITKSAFITKDGQVFDCEDFGYQFNVRYYGTGPSNLVRFLSKFSKIETEKIREIVGTNSIVEYDFLNDTFSTYPSITSESAYSLYTLNNKLIMFLSAFDNYHNDFTSVFKERELKLSDAANDVVKIQDILNRNYNLPSHLKSIAYIPNKKHINRSRSFVNSPENDTYVKLLYSNYEIWIPYQIFQEKGDIFDNQEMQSLFHALNIENAITKKSSIKNTIQSFQSIDDIQTIYFDEASN</sequence>
<evidence type="ECO:0000313" key="2">
    <source>
        <dbReference type="Proteomes" id="UP001556617"/>
    </source>
</evidence>
<dbReference type="EMBL" id="JBFPER010000001">
    <property type="protein sequence ID" value="MEX0380708.1"/>
    <property type="molecule type" value="Genomic_DNA"/>
</dbReference>
<keyword evidence="2" id="KW-1185">Reference proteome</keyword>